<dbReference type="FunCoup" id="A0A0C2XEA2">
    <property type="interactions" value="34"/>
</dbReference>
<evidence type="ECO:0000313" key="1">
    <source>
        <dbReference type="EMBL" id="KIL67143.1"/>
    </source>
</evidence>
<dbReference type="GO" id="GO:0008757">
    <property type="term" value="F:S-adenosylmethionine-dependent methyltransferase activity"/>
    <property type="evidence" value="ECO:0007669"/>
    <property type="project" value="UniProtKB-ARBA"/>
</dbReference>
<evidence type="ECO:0000313" key="2">
    <source>
        <dbReference type="Proteomes" id="UP000054549"/>
    </source>
</evidence>
<dbReference type="InterPro" id="IPR029063">
    <property type="entry name" value="SAM-dependent_MTases_sf"/>
</dbReference>
<keyword evidence="2" id="KW-1185">Reference proteome</keyword>
<dbReference type="HOGENOM" id="CLU_030437_1_0_1"/>
<dbReference type="AlphaFoldDB" id="A0A0C2XEA2"/>
<reference evidence="1 2" key="1">
    <citation type="submission" date="2014-04" db="EMBL/GenBank/DDBJ databases">
        <title>Evolutionary Origins and Diversification of the Mycorrhizal Mutualists.</title>
        <authorList>
            <consortium name="DOE Joint Genome Institute"/>
            <consortium name="Mycorrhizal Genomics Consortium"/>
            <person name="Kohler A."/>
            <person name="Kuo A."/>
            <person name="Nagy L.G."/>
            <person name="Floudas D."/>
            <person name="Copeland A."/>
            <person name="Barry K.W."/>
            <person name="Cichocki N."/>
            <person name="Veneault-Fourrey C."/>
            <person name="LaButti K."/>
            <person name="Lindquist E.A."/>
            <person name="Lipzen A."/>
            <person name="Lundell T."/>
            <person name="Morin E."/>
            <person name="Murat C."/>
            <person name="Riley R."/>
            <person name="Ohm R."/>
            <person name="Sun H."/>
            <person name="Tunlid A."/>
            <person name="Henrissat B."/>
            <person name="Grigoriev I.V."/>
            <person name="Hibbett D.S."/>
            <person name="Martin F."/>
        </authorList>
    </citation>
    <scope>NUCLEOTIDE SEQUENCE [LARGE SCALE GENOMIC DNA]</scope>
    <source>
        <strain evidence="1 2">Koide BX008</strain>
    </source>
</reference>
<dbReference type="InterPro" id="IPR019410">
    <property type="entry name" value="Methyltransf_16"/>
</dbReference>
<dbReference type="PANTHER" id="PTHR14614">
    <property type="entry name" value="HEPATOCELLULAR CARCINOMA-ASSOCIATED ANTIGEN"/>
    <property type="match status" value="1"/>
</dbReference>
<dbReference type="Pfam" id="PF10294">
    <property type="entry name" value="Methyltransf_16"/>
    <property type="match status" value="1"/>
</dbReference>
<protein>
    <submittedName>
        <fullName evidence="1">Uncharacterized protein</fullName>
    </submittedName>
</protein>
<sequence length="233" mass="25666">LRSDPFERAYALKWLTGFVGRSDTWLHSVNSDDEEFQRAELVKQAAKLINAFSEDASSSSTIQLARTEQTDRFPSLKTRYGKSEITVQLNDAPLSSSDHTSVGLQSWGSSIIFAERLCSDPASFFSPTKTTVTETKPLRVLELGAGTGLLSITTSKIAQLHSTTMMIARAATDFHPDVLTNLTSNIATNTCSGPISVYKFDCEHPEPNYLSPPFNEHFDVILILYTPLGSRVV</sequence>
<gene>
    <name evidence="1" type="ORF">M378DRAFT_1025946</name>
</gene>
<dbReference type="PANTHER" id="PTHR14614:SF147">
    <property type="entry name" value="S-ADENOSYLMETHIONINE-DEPENDENT METHYLTRANSFERASE OF THE SEVEN BETA-STRAND FAMILY"/>
    <property type="match status" value="1"/>
</dbReference>
<accession>A0A0C2XEA2</accession>
<dbReference type="Proteomes" id="UP000054549">
    <property type="component" value="Unassembled WGS sequence"/>
</dbReference>
<feature type="non-terminal residue" evidence="1">
    <location>
        <position position="1"/>
    </location>
</feature>
<dbReference type="EMBL" id="KN818233">
    <property type="protein sequence ID" value="KIL67143.1"/>
    <property type="molecule type" value="Genomic_DNA"/>
</dbReference>
<dbReference type="SUPFAM" id="SSF53335">
    <property type="entry name" value="S-adenosyl-L-methionine-dependent methyltransferases"/>
    <property type="match status" value="1"/>
</dbReference>
<dbReference type="OrthoDB" id="433955at2759"/>
<name>A0A0C2XEA2_AMAMK</name>
<dbReference type="Gene3D" id="3.40.50.150">
    <property type="entry name" value="Vaccinia Virus protein VP39"/>
    <property type="match status" value="1"/>
</dbReference>
<organism evidence="1 2">
    <name type="scientific">Amanita muscaria (strain Koide BX008)</name>
    <dbReference type="NCBI Taxonomy" id="946122"/>
    <lineage>
        <taxon>Eukaryota</taxon>
        <taxon>Fungi</taxon>
        <taxon>Dikarya</taxon>
        <taxon>Basidiomycota</taxon>
        <taxon>Agaricomycotina</taxon>
        <taxon>Agaricomycetes</taxon>
        <taxon>Agaricomycetidae</taxon>
        <taxon>Agaricales</taxon>
        <taxon>Pluteineae</taxon>
        <taxon>Amanitaceae</taxon>
        <taxon>Amanita</taxon>
    </lineage>
</organism>
<dbReference type="InParanoid" id="A0A0C2XEA2"/>
<proteinExistence type="predicted"/>
<dbReference type="STRING" id="946122.A0A0C2XEA2"/>